<name>A0A8E2F080_9PEZI</name>
<evidence type="ECO:0000313" key="2">
    <source>
        <dbReference type="EMBL" id="OCL07868.1"/>
    </source>
</evidence>
<organism evidence="2 3">
    <name type="scientific">Glonium stellatum</name>
    <dbReference type="NCBI Taxonomy" id="574774"/>
    <lineage>
        <taxon>Eukaryota</taxon>
        <taxon>Fungi</taxon>
        <taxon>Dikarya</taxon>
        <taxon>Ascomycota</taxon>
        <taxon>Pezizomycotina</taxon>
        <taxon>Dothideomycetes</taxon>
        <taxon>Pleosporomycetidae</taxon>
        <taxon>Gloniales</taxon>
        <taxon>Gloniaceae</taxon>
        <taxon>Glonium</taxon>
    </lineage>
</organism>
<sequence length="318" mass="36219">MSKEIAQNAIVASSKKQPRFFVVGLPRTCTTSIRAALLELGVGPCHHLLDPMFQFDRIARSAKLLKEENKEKRQQMLRELFDGYEAALEMPVSACVDDLVEMYPDAKFILSYRENPDVWLKSYEGMGLDVRGWLYRAIVYFMPGACSSSDLLRNWTGKYHRRFGIPDKPCPELFYTHNNWVRQVVPKHKLLEFHPKMGWAPLCKFVGKDVRTVGNRPFPRLNEKGYIAKVKHLSMFLGISFYTICCFVLYFAFMFLKSMDTTTWNVRSNVQGMCISQAKNLERMCGGVELGGSQGNYSLPATGYLAGIGVEKGFVAMQ</sequence>
<keyword evidence="1" id="KW-0472">Membrane</keyword>
<dbReference type="Gene3D" id="3.40.50.300">
    <property type="entry name" value="P-loop containing nucleotide triphosphate hydrolases"/>
    <property type="match status" value="1"/>
</dbReference>
<dbReference type="InterPro" id="IPR040632">
    <property type="entry name" value="Sulfotransfer_4"/>
</dbReference>
<reference evidence="2 3" key="1">
    <citation type="journal article" date="2016" name="Nat. Commun.">
        <title>Ectomycorrhizal ecology is imprinted in the genome of the dominant symbiotic fungus Cenococcum geophilum.</title>
        <authorList>
            <consortium name="DOE Joint Genome Institute"/>
            <person name="Peter M."/>
            <person name="Kohler A."/>
            <person name="Ohm R.A."/>
            <person name="Kuo A."/>
            <person name="Krutzmann J."/>
            <person name="Morin E."/>
            <person name="Arend M."/>
            <person name="Barry K.W."/>
            <person name="Binder M."/>
            <person name="Choi C."/>
            <person name="Clum A."/>
            <person name="Copeland A."/>
            <person name="Grisel N."/>
            <person name="Haridas S."/>
            <person name="Kipfer T."/>
            <person name="LaButti K."/>
            <person name="Lindquist E."/>
            <person name="Lipzen A."/>
            <person name="Maire R."/>
            <person name="Meier B."/>
            <person name="Mihaltcheva S."/>
            <person name="Molinier V."/>
            <person name="Murat C."/>
            <person name="Poggeler S."/>
            <person name="Quandt C.A."/>
            <person name="Sperisen C."/>
            <person name="Tritt A."/>
            <person name="Tisserant E."/>
            <person name="Crous P.W."/>
            <person name="Henrissat B."/>
            <person name="Nehls U."/>
            <person name="Egli S."/>
            <person name="Spatafora J.W."/>
            <person name="Grigoriev I.V."/>
            <person name="Martin F.M."/>
        </authorList>
    </citation>
    <scope>NUCLEOTIDE SEQUENCE [LARGE SCALE GENOMIC DNA]</scope>
    <source>
        <strain evidence="2 3">CBS 207.34</strain>
    </source>
</reference>
<dbReference type="PANTHER" id="PTHR36978">
    <property type="entry name" value="P-LOOP CONTAINING NUCLEOTIDE TRIPHOSPHATE HYDROLASE"/>
    <property type="match status" value="1"/>
</dbReference>
<evidence type="ECO:0000313" key="3">
    <source>
        <dbReference type="Proteomes" id="UP000250140"/>
    </source>
</evidence>
<dbReference type="InterPro" id="IPR027417">
    <property type="entry name" value="P-loop_NTPase"/>
</dbReference>
<feature type="transmembrane region" description="Helical" evidence="1">
    <location>
        <begin position="233"/>
        <end position="256"/>
    </location>
</feature>
<dbReference type="AlphaFoldDB" id="A0A8E2F080"/>
<dbReference type="PANTHER" id="PTHR36978:SF4">
    <property type="entry name" value="P-LOOP CONTAINING NUCLEOSIDE TRIPHOSPHATE HYDROLASE PROTEIN"/>
    <property type="match status" value="1"/>
</dbReference>
<proteinExistence type="predicted"/>
<accession>A0A8E2F080</accession>
<dbReference type="Pfam" id="PF17784">
    <property type="entry name" value="Sulfotransfer_4"/>
    <property type="match status" value="1"/>
</dbReference>
<evidence type="ECO:0000256" key="1">
    <source>
        <dbReference type="SAM" id="Phobius"/>
    </source>
</evidence>
<protein>
    <recommendedName>
        <fullName evidence="4">Sulfotransferase</fullName>
    </recommendedName>
</protein>
<keyword evidence="3" id="KW-1185">Reference proteome</keyword>
<dbReference type="OrthoDB" id="3832620at2759"/>
<gene>
    <name evidence="2" type="ORF">AOQ84DRAFT_364614</name>
</gene>
<evidence type="ECO:0008006" key="4">
    <source>
        <dbReference type="Google" id="ProtNLM"/>
    </source>
</evidence>
<keyword evidence="1" id="KW-1133">Transmembrane helix</keyword>
<dbReference type="EMBL" id="KV749773">
    <property type="protein sequence ID" value="OCL07868.1"/>
    <property type="molecule type" value="Genomic_DNA"/>
</dbReference>
<dbReference type="Proteomes" id="UP000250140">
    <property type="component" value="Unassembled WGS sequence"/>
</dbReference>
<keyword evidence="1" id="KW-0812">Transmembrane</keyword>
<dbReference type="SUPFAM" id="SSF52540">
    <property type="entry name" value="P-loop containing nucleoside triphosphate hydrolases"/>
    <property type="match status" value="1"/>
</dbReference>